<evidence type="ECO:0000256" key="1">
    <source>
        <dbReference type="SAM" id="MobiDB-lite"/>
    </source>
</evidence>
<keyword evidence="3" id="KW-1185">Reference proteome</keyword>
<dbReference type="Proteomes" id="UP000186601">
    <property type="component" value="Unassembled WGS sequence"/>
</dbReference>
<accession>A0A2R6NUD9</accession>
<dbReference type="EMBL" id="MLYV02000834">
    <property type="protein sequence ID" value="PSR76804.1"/>
    <property type="molecule type" value="Genomic_DNA"/>
</dbReference>
<sequence>MGDAGDKELARANKIMGSKWIADVRDLHGILRQFLNRAIAAQQDYDDDELEAPEGGCPICGEKCIRELATSPIVHDGIFGQADEQTNLRIEKEFETAAAKGLRPCPTCKKMNDLKQTAVFLSSAFQPTSEDLKRATQRKYPAPKNRNFTGSNPGSSRDLPTREEIQAAMMEVSDSDDSLPDISTIIKNHKPSSNGKSKGKARTIEVDSASDDDLVDITVGDITSGLRKSNIRKTSGQGKYNQRDGAPASTVTPSQHLLATWRDGGENLEASVKMTALVRFLQEWESTGDKTIVFSQCQ</sequence>
<name>A0A2R6NUD9_9APHY</name>
<reference evidence="2 3" key="1">
    <citation type="submission" date="2018-02" db="EMBL/GenBank/DDBJ databases">
        <title>Genome sequence of the basidiomycete white-rot fungus Phlebia centrifuga.</title>
        <authorList>
            <person name="Granchi Z."/>
            <person name="Peng M."/>
            <person name="de Vries R.P."/>
            <person name="Hilden K."/>
            <person name="Makela M.R."/>
            <person name="Grigoriev I."/>
            <person name="Riley R."/>
        </authorList>
    </citation>
    <scope>NUCLEOTIDE SEQUENCE [LARGE SCALE GENOMIC DNA]</scope>
    <source>
        <strain evidence="2 3">FBCC195</strain>
    </source>
</reference>
<protein>
    <submittedName>
        <fullName evidence="2">Uncharacterized protein</fullName>
    </submittedName>
</protein>
<dbReference type="AlphaFoldDB" id="A0A2R6NUD9"/>
<comment type="caution">
    <text evidence="2">The sequence shown here is derived from an EMBL/GenBank/DDBJ whole genome shotgun (WGS) entry which is preliminary data.</text>
</comment>
<dbReference type="STRING" id="98765.A0A2R6NUD9"/>
<feature type="region of interest" description="Disordered" evidence="1">
    <location>
        <begin position="130"/>
        <end position="159"/>
    </location>
</feature>
<feature type="region of interest" description="Disordered" evidence="1">
    <location>
        <begin position="233"/>
        <end position="252"/>
    </location>
</feature>
<dbReference type="OrthoDB" id="423559at2759"/>
<organism evidence="2 3">
    <name type="scientific">Hermanssonia centrifuga</name>
    <dbReference type="NCBI Taxonomy" id="98765"/>
    <lineage>
        <taxon>Eukaryota</taxon>
        <taxon>Fungi</taxon>
        <taxon>Dikarya</taxon>
        <taxon>Basidiomycota</taxon>
        <taxon>Agaricomycotina</taxon>
        <taxon>Agaricomycetes</taxon>
        <taxon>Polyporales</taxon>
        <taxon>Meruliaceae</taxon>
        <taxon>Hermanssonia</taxon>
    </lineage>
</organism>
<gene>
    <name evidence="2" type="ORF">PHLCEN_2v8185</name>
</gene>
<proteinExistence type="predicted"/>
<evidence type="ECO:0000313" key="3">
    <source>
        <dbReference type="Proteomes" id="UP000186601"/>
    </source>
</evidence>
<feature type="compositionally biased region" description="Polar residues" evidence="1">
    <location>
        <begin position="146"/>
        <end position="155"/>
    </location>
</feature>
<evidence type="ECO:0000313" key="2">
    <source>
        <dbReference type="EMBL" id="PSR76804.1"/>
    </source>
</evidence>